<reference evidence="1 2" key="1">
    <citation type="submission" date="2018-08" db="EMBL/GenBank/DDBJ databases">
        <title>Actinomadura spongicola sp. nov., isolated from marine sponge Leucetta chagosensis.</title>
        <authorList>
            <person name="Li L."/>
            <person name="Lin H.W."/>
        </authorList>
    </citation>
    <scope>NUCLEOTIDE SEQUENCE [LARGE SCALE GENOMIC DNA]</scope>
    <source>
        <strain evidence="1 2">LHW52907</strain>
    </source>
</reference>
<name>A0A372GK43_9ACTN</name>
<evidence type="ECO:0000313" key="1">
    <source>
        <dbReference type="EMBL" id="RFS85740.1"/>
    </source>
</evidence>
<organism evidence="1 2">
    <name type="scientific">Actinomadura spongiicola</name>
    <dbReference type="NCBI Taxonomy" id="2303421"/>
    <lineage>
        <taxon>Bacteria</taxon>
        <taxon>Bacillati</taxon>
        <taxon>Actinomycetota</taxon>
        <taxon>Actinomycetes</taxon>
        <taxon>Streptosporangiales</taxon>
        <taxon>Thermomonosporaceae</taxon>
        <taxon>Actinomadura</taxon>
    </lineage>
</organism>
<sequence length="63" mass="6477">MVEEGSTGMVPGGVGAEWPGRDVFAPGVIRDMVGTVAFGERWMGVATYAAEHEGSSTSLHAAP</sequence>
<evidence type="ECO:0000313" key="2">
    <source>
        <dbReference type="Proteomes" id="UP000262882"/>
    </source>
</evidence>
<proteinExistence type="predicted"/>
<gene>
    <name evidence="1" type="ORF">D0T12_12190</name>
</gene>
<keyword evidence="2" id="KW-1185">Reference proteome</keyword>
<accession>A0A372GK43</accession>
<dbReference type="AlphaFoldDB" id="A0A372GK43"/>
<dbReference type="EMBL" id="QVNQ01000003">
    <property type="protein sequence ID" value="RFS85740.1"/>
    <property type="molecule type" value="Genomic_DNA"/>
</dbReference>
<comment type="caution">
    <text evidence="1">The sequence shown here is derived from an EMBL/GenBank/DDBJ whole genome shotgun (WGS) entry which is preliminary data.</text>
</comment>
<dbReference type="Proteomes" id="UP000262882">
    <property type="component" value="Unassembled WGS sequence"/>
</dbReference>
<protein>
    <submittedName>
        <fullName evidence="1">Uncharacterized protein</fullName>
    </submittedName>
</protein>